<sequence>MLAAPGRDSAPKPRGSVASLEARPDPEYAAPSRDSAPKPHATVAAGDIAICSKKTRNKA</sequence>
<organism evidence="2 3">
    <name type="scientific">Methylogaea oryzae</name>
    <dbReference type="NCBI Taxonomy" id="1295382"/>
    <lineage>
        <taxon>Bacteria</taxon>
        <taxon>Pseudomonadati</taxon>
        <taxon>Pseudomonadota</taxon>
        <taxon>Gammaproteobacteria</taxon>
        <taxon>Methylococcales</taxon>
        <taxon>Methylococcaceae</taxon>
        <taxon>Methylogaea</taxon>
    </lineage>
</organism>
<dbReference type="Proteomes" id="UP000824988">
    <property type="component" value="Chromosome"/>
</dbReference>
<proteinExistence type="predicted"/>
<name>A0A8D4VU62_9GAMM</name>
<dbReference type="KEGG" id="moz:MoryE10_31800"/>
<feature type="region of interest" description="Disordered" evidence="1">
    <location>
        <begin position="1"/>
        <end position="43"/>
    </location>
</feature>
<evidence type="ECO:0000313" key="2">
    <source>
        <dbReference type="EMBL" id="BBL72574.1"/>
    </source>
</evidence>
<accession>A0A8D4VU62</accession>
<reference evidence="2" key="1">
    <citation type="submission" date="2019-06" db="EMBL/GenBank/DDBJ databases">
        <title>Complete genome sequence of Methylogaea oryzae strain JCM16910.</title>
        <authorList>
            <person name="Asakawa S."/>
        </authorList>
    </citation>
    <scope>NUCLEOTIDE SEQUENCE</scope>
    <source>
        <strain evidence="2">E10</strain>
    </source>
</reference>
<evidence type="ECO:0000256" key="1">
    <source>
        <dbReference type="SAM" id="MobiDB-lite"/>
    </source>
</evidence>
<gene>
    <name evidence="2" type="ORF">MoryE10_31800</name>
</gene>
<dbReference type="EMBL" id="AP019782">
    <property type="protein sequence ID" value="BBL72574.1"/>
    <property type="molecule type" value="Genomic_DNA"/>
</dbReference>
<keyword evidence="3" id="KW-1185">Reference proteome</keyword>
<protein>
    <submittedName>
        <fullName evidence="2">Uncharacterized protein</fullName>
    </submittedName>
</protein>
<dbReference type="AlphaFoldDB" id="A0A8D4VU62"/>
<evidence type="ECO:0000313" key="3">
    <source>
        <dbReference type="Proteomes" id="UP000824988"/>
    </source>
</evidence>